<dbReference type="Proteomes" id="UP000027170">
    <property type="component" value="Unassembled WGS sequence"/>
</dbReference>
<reference evidence="2 3" key="1">
    <citation type="submission" date="2014-03" db="EMBL/GenBank/DDBJ databases">
        <title>The genomes of two eusocial bee gut symbionts.</title>
        <authorList>
            <person name="Kwong W.K."/>
            <person name="Engel P."/>
            <person name="Koch H."/>
            <person name="Moran N.A."/>
        </authorList>
    </citation>
    <scope>NUCLEOTIDE SEQUENCE [LARGE SCALE GENOMIC DNA]</scope>
    <source>
        <strain evidence="3">wkB29</strain>
    </source>
</reference>
<proteinExistence type="predicted"/>
<comment type="caution">
    <text evidence="2">The sequence shown here is derived from an EMBL/GenBank/DDBJ whole genome shotgun (WGS) entry which is preliminary data.</text>
</comment>
<evidence type="ECO:0000256" key="1">
    <source>
        <dbReference type="SAM" id="Phobius"/>
    </source>
</evidence>
<gene>
    <name evidence="2" type="ORF">SALWKB29_2173</name>
</gene>
<evidence type="ECO:0000313" key="3">
    <source>
        <dbReference type="Proteomes" id="UP000027170"/>
    </source>
</evidence>
<dbReference type="AlphaFoldDB" id="A0A837B177"/>
<keyword evidence="1" id="KW-0812">Transmembrane</keyword>
<feature type="transmembrane region" description="Helical" evidence="1">
    <location>
        <begin position="12"/>
        <end position="29"/>
    </location>
</feature>
<keyword evidence="1" id="KW-0472">Membrane</keyword>
<protein>
    <submittedName>
        <fullName evidence="2">Uncharacterized protein</fullName>
    </submittedName>
</protein>
<evidence type="ECO:0000313" key="2">
    <source>
        <dbReference type="EMBL" id="KDN13792.1"/>
    </source>
</evidence>
<sequence length="37" mass="4127">MVLKKILILNSVYKIIDLFFIILSILLLLPNTAVAAV</sequence>
<accession>A0A837B177</accession>
<name>A0A837B177_9NEIS</name>
<dbReference type="EMBL" id="JFZV01000022">
    <property type="protein sequence ID" value="KDN13792.1"/>
    <property type="molecule type" value="Genomic_DNA"/>
</dbReference>
<keyword evidence="3" id="KW-1185">Reference proteome</keyword>
<keyword evidence="1" id="KW-1133">Transmembrane helix</keyword>
<organism evidence="2 3">
    <name type="scientific">Snodgrassella communis</name>
    <dbReference type="NCBI Taxonomy" id="2946699"/>
    <lineage>
        <taxon>Bacteria</taxon>
        <taxon>Pseudomonadati</taxon>
        <taxon>Pseudomonadota</taxon>
        <taxon>Betaproteobacteria</taxon>
        <taxon>Neisseriales</taxon>
        <taxon>Neisseriaceae</taxon>
        <taxon>Snodgrassella</taxon>
    </lineage>
</organism>